<dbReference type="PANTHER" id="PTHR21090">
    <property type="entry name" value="AROM/DEHYDROQUINATE SYNTHASE"/>
    <property type="match status" value="1"/>
</dbReference>
<dbReference type="InterPro" id="IPR023193">
    <property type="entry name" value="EPSP_synthase_CS"/>
</dbReference>
<dbReference type="STRING" id="373903.Hore_10370"/>
<feature type="binding site" evidence="9">
    <location>
        <position position="122"/>
    </location>
    <ligand>
        <name>phosphoenolpyruvate</name>
        <dbReference type="ChEBI" id="CHEBI:58702"/>
    </ligand>
</feature>
<sequence>MELKIKKSNPLKGEINIPGDKSISHRSVIFTSLAEGRSLIRGFLESEDCLNTLRAFQMMGVNIEKIKPGEYIVNGVGLYGLKEPGDVIDCGNSGTGMRLLCGLLAPQPFYSVLTGDNSLRNRPMGRVVNPLRQMGASIWCRDGGYAPLSIKGEKLEGISYTLPVASAQVKSSLLLAGLYSQGDVFLTEPGPSRDHTERMLKGFGVKVYKKGNSIKLPHSEDTKLTPQEVLIPGDISSAAFFIVASLITPGSEILLKNVGLNPTRCGIIDVVRQMGGNLELLNVREVNGEKSADILVKYSELEGVHIDGDIIPRLIDEIPVIAVLASQARGETVIRDAAELKVKETDRIKATVTELGKSGVDIEELPDGMVIKGPCSIIGGVKLESYKDHRIAMSLAVAGLLAEEQITIKNSECINTSFPQFNKLLQKLIQ</sequence>
<dbReference type="OrthoDB" id="9809920at2"/>
<dbReference type="GO" id="GO:0009423">
    <property type="term" value="P:chorismate biosynthetic process"/>
    <property type="evidence" value="ECO:0007669"/>
    <property type="project" value="UniProtKB-UniRule"/>
</dbReference>
<feature type="active site" description="Proton acceptor" evidence="9">
    <location>
        <position position="316"/>
    </location>
</feature>
<dbReference type="GO" id="GO:0003866">
    <property type="term" value="F:3-phosphoshikimate 1-carboxyvinyltransferase activity"/>
    <property type="evidence" value="ECO:0007669"/>
    <property type="project" value="UniProtKB-UniRule"/>
</dbReference>
<feature type="binding site" evidence="9">
    <location>
        <position position="316"/>
    </location>
    <ligand>
        <name>3-phosphoshikimate</name>
        <dbReference type="ChEBI" id="CHEBI:145989"/>
    </ligand>
</feature>
<dbReference type="UniPathway" id="UPA00053">
    <property type="reaction ID" value="UER00089"/>
</dbReference>
<protein>
    <recommendedName>
        <fullName evidence="9">3-phosphoshikimate 1-carboxyvinyltransferase</fullName>
        <ecNumber evidence="9">2.5.1.19</ecNumber>
    </recommendedName>
    <alternativeName>
        <fullName evidence="9">5-enolpyruvylshikimate-3-phosphate synthase</fullName>
        <shortName evidence="9">EPSP synthase</shortName>
        <shortName evidence="9">EPSPS</shortName>
    </alternativeName>
</protein>
<dbReference type="HOGENOM" id="CLU_024321_0_1_9"/>
<comment type="caution">
    <text evidence="9">Lacks conserved residue(s) required for the propagation of feature annotation.</text>
</comment>
<comment type="function">
    <text evidence="1 9">Catalyzes the transfer of the enolpyruvyl moiety of phosphoenolpyruvate (PEP) to the 5-hydroxyl of shikimate-3-phosphate (S3P) to produce enolpyruvyl shikimate-3-phosphate and inorganic phosphate.</text>
</comment>
<keyword evidence="5 9" id="KW-0028">Amino-acid biosynthesis</keyword>
<comment type="catalytic activity">
    <reaction evidence="8">
        <text>3-phosphoshikimate + phosphoenolpyruvate = 5-O-(1-carboxyvinyl)-3-phosphoshikimate + phosphate</text>
        <dbReference type="Rhea" id="RHEA:21256"/>
        <dbReference type="ChEBI" id="CHEBI:43474"/>
        <dbReference type="ChEBI" id="CHEBI:57701"/>
        <dbReference type="ChEBI" id="CHEBI:58702"/>
        <dbReference type="ChEBI" id="CHEBI:145989"/>
        <dbReference type="EC" id="2.5.1.19"/>
    </reaction>
    <physiologicalReaction direction="left-to-right" evidence="8">
        <dbReference type="Rhea" id="RHEA:21257"/>
    </physiologicalReaction>
</comment>
<keyword evidence="6 9" id="KW-0808">Transferase</keyword>
<feature type="domain" description="Enolpyruvate transferase" evidence="10">
    <location>
        <begin position="6"/>
        <end position="423"/>
    </location>
</feature>
<dbReference type="PANTHER" id="PTHR21090:SF5">
    <property type="entry name" value="PENTAFUNCTIONAL AROM POLYPEPTIDE"/>
    <property type="match status" value="1"/>
</dbReference>
<feature type="binding site" evidence="9">
    <location>
        <position position="21"/>
    </location>
    <ligand>
        <name>phosphoenolpyruvate</name>
        <dbReference type="ChEBI" id="CHEBI:58702"/>
    </ligand>
</feature>
<dbReference type="GO" id="GO:0005737">
    <property type="term" value="C:cytoplasm"/>
    <property type="evidence" value="ECO:0007669"/>
    <property type="project" value="UniProtKB-SubCell"/>
</dbReference>
<evidence type="ECO:0000256" key="2">
    <source>
        <dbReference type="ARBA" id="ARBA00004811"/>
    </source>
</evidence>
<feature type="binding site" evidence="9">
    <location>
        <position position="168"/>
    </location>
    <ligand>
        <name>phosphoenolpyruvate</name>
        <dbReference type="ChEBI" id="CHEBI:58702"/>
    </ligand>
</feature>
<keyword evidence="12" id="KW-1185">Reference proteome</keyword>
<comment type="subcellular location">
    <subcellularLocation>
        <location evidence="9">Cytoplasm</location>
    </subcellularLocation>
</comment>
<accession>B8CWX4</accession>
<evidence type="ECO:0000256" key="7">
    <source>
        <dbReference type="ARBA" id="ARBA00023141"/>
    </source>
</evidence>
<feature type="binding site" evidence="9">
    <location>
        <position position="21"/>
    </location>
    <ligand>
        <name>3-phosphoshikimate</name>
        <dbReference type="ChEBI" id="CHEBI:145989"/>
    </ligand>
</feature>
<dbReference type="InterPro" id="IPR001986">
    <property type="entry name" value="Enolpyruvate_Tfrase_dom"/>
</dbReference>
<dbReference type="RefSeq" id="WP_012635978.1">
    <property type="nucleotide sequence ID" value="NC_011899.1"/>
</dbReference>
<dbReference type="EMBL" id="CP001098">
    <property type="protein sequence ID" value="ACL69793.1"/>
    <property type="molecule type" value="Genomic_DNA"/>
</dbReference>
<evidence type="ECO:0000313" key="11">
    <source>
        <dbReference type="EMBL" id="ACL69793.1"/>
    </source>
</evidence>
<dbReference type="AlphaFoldDB" id="B8CWX4"/>
<comment type="pathway">
    <text evidence="2 9">Metabolic intermediate biosynthesis; chorismate biosynthesis; chorismate from D-erythrose 4-phosphate and phosphoenolpyruvate: step 6/7.</text>
</comment>
<dbReference type="Gene3D" id="3.65.10.10">
    <property type="entry name" value="Enolpyruvate transferase domain"/>
    <property type="match status" value="2"/>
</dbReference>
<dbReference type="PIRSF" id="PIRSF000505">
    <property type="entry name" value="EPSPS"/>
    <property type="match status" value="1"/>
</dbReference>
<dbReference type="PROSITE" id="PS00104">
    <property type="entry name" value="EPSP_SYNTHASE_1"/>
    <property type="match status" value="1"/>
</dbReference>
<evidence type="ECO:0000259" key="10">
    <source>
        <dbReference type="Pfam" id="PF00275"/>
    </source>
</evidence>
<feature type="binding site" evidence="9">
    <location>
        <position position="390"/>
    </location>
    <ligand>
        <name>phosphoenolpyruvate</name>
        <dbReference type="ChEBI" id="CHEBI:58702"/>
    </ligand>
</feature>
<dbReference type="BRENDA" id="2.5.1.19">
    <property type="organism ID" value="7869"/>
</dbReference>
<feature type="binding site" evidence="9">
    <location>
        <position position="22"/>
    </location>
    <ligand>
        <name>3-phosphoshikimate</name>
        <dbReference type="ChEBI" id="CHEBI:145989"/>
    </ligand>
</feature>
<dbReference type="GO" id="GO:0009073">
    <property type="term" value="P:aromatic amino acid family biosynthetic process"/>
    <property type="evidence" value="ECO:0007669"/>
    <property type="project" value="UniProtKB-KW"/>
</dbReference>
<name>B8CWX4_HALOH</name>
<dbReference type="HAMAP" id="MF_00210">
    <property type="entry name" value="EPSP_synth"/>
    <property type="match status" value="1"/>
</dbReference>
<feature type="binding site" evidence="9">
    <location>
        <position position="166"/>
    </location>
    <ligand>
        <name>3-phosphoshikimate</name>
        <dbReference type="ChEBI" id="CHEBI:145989"/>
    </ligand>
</feature>
<organism evidence="11 12">
    <name type="scientific">Halothermothrix orenii (strain H 168 / OCM 544 / DSM 9562)</name>
    <dbReference type="NCBI Taxonomy" id="373903"/>
    <lineage>
        <taxon>Bacteria</taxon>
        <taxon>Bacillati</taxon>
        <taxon>Bacillota</taxon>
        <taxon>Clostridia</taxon>
        <taxon>Halanaerobiales</taxon>
        <taxon>Halothermotrichaceae</taxon>
        <taxon>Halothermothrix</taxon>
    </lineage>
</organism>
<evidence type="ECO:0000256" key="5">
    <source>
        <dbReference type="ARBA" id="ARBA00022605"/>
    </source>
</evidence>
<dbReference type="FunFam" id="3.65.10.10:FF:000005">
    <property type="entry name" value="3-phosphoshikimate 1-carboxyvinyltransferase"/>
    <property type="match status" value="1"/>
</dbReference>
<dbReference type="KEGG" id="hor:Hore_10370"/>
<dbReference type="InterPro" id="IPR006264">
    <property type="entry name" value="EPSP_synthase"/>
</dbReference>
<dbReference type="CDD" id="cd01556">
    <property type="entry name" value="EPSP_synthase"/>
    <property type="match status" value="1"/>
</dbReference>
<proteinExistence type="inferred from homology"/>
<feature type="binding site" evidence="9">
    <location>
        <position position="94"/>
    </location>
    <ligand>
        <name>phosphoenolpyruvate</name>
        <dbReference type="ChEBI" id="CHEBI:58702"/>
    </ligand>
</feature>
<dbReference type="InterPro" id="IPR036968">
    <property type="entry name" value="Enolpyruvate_Tfrase_sf"/>
</dbReference>
<feature type="binding site" evidence="9">
    <location>
        <position position="26"/>
    </location>
    <ligand>
        <name>3-phosphoshikimate</name>
        <dbReference type="ChEBI" id="CHEBI:145989"/>
    </ligand>
</feature>
<comment type="subunit">
    <text evidence="9">Monomer.</text>
</comment>
<evidence type="ECO:0000256" key="6">
    <source>
        <dbReference type="ARBA" id="ARBA00022679"/>
    </source>
</evidence>
<dbReference type="NCBIfam" id="TIGR01356">
    <property type="entry name" value="aroA"/>
    <property type="match status" value="1"/>
</dbReference>
<reference evidence="11 12" key="1">
    <citation type="journal article" date="2009" name="PLoS ONE">
        <title>Genome analysis of the anaerobic thermohalophilic bacterium Halothermothrix orenii.</title>
        <authorList>
            <person name="Mavromatis K."/>
            <person name="Ivanova N."/>
            <person name="Anderson I."/>
            <person name="Lykidis A."/>
            <person name="Hooper S.D."/>
            <person name="Sun H."/>
            <person name="Kunin V."/>
            <person name="Lapidus A."/>
            <person name="Hugenholtz P."/>
            <person name="Patel B."/>
            <person name="Kyrpides N.C."/>
        </authorList>
    </citation>
    <scope>NUCLEOTIDE SEQUENCE [LARGE SCALE GENOMIC DNA]</scope>
    <source>
        <strain evidence="12">H 168 / OCM 544 / DSM 9562</strain>
    </source>
</reference>
<evidence type="ECO:0000256" key="1">
    <source>
        <dbReference type="ARBA" id="ARBA00002174"/>
    </source>
</evidence>
<feature type="binding site" evidence="9">
    <location>
        <position position="347"/>
    </location>
    <ligand>
        <name>phosphoenolpyruvate</name>
        <dbReference type="ChEBI" id="CHEBI:58702"/>
    </ligand>
</feature>
<comment type="similarity">
    <text evidence="3 9">Belongs to the EPSP synthase family.</text>
</comment>
<evidence type="ECO:0000313" key="12">
    <source>
        <dbReference type="Proteomes" id="UP000000719"/>
    </source>
</evidence>
<keyword evidence="4 9" id="KW-0963">Cytoplasm</keyword>
<evidence type="ECO:0000256" key="9">
    <source>
        <dbReference type="HAMAP-Rule" id="MF_00210"/>
    </source>
</evidence>
<dbReference type="eggNOG" id="COG0128">
    <property type="taxonomic scope" value="Bacteria"/>
</dbReference>
<evidence type="ECO:0000256" key="4">
    <source>
        <dbReference type="ARBA" id="ARBA00022490"/>
    </source>
</evidence>
<evidence type="ECO:0000256" key="8">
    <source>
        <dbReference type="ARBA" id="ARBA00044633"/>
    </source>
</evidence>
<dbReference type="GO" id="GO:0008652">
    <property type="term" value="P:amino acid biosynthetic process"/>
    <property type="evidence" value="ECO:0007669"/>
    <property type="project" value="UniProtKB-KW"/>
</dbReference>
<feature type="binding site" evidence="9">
    <location>
        <position position="343"/>
    </location>
    <ligand>
        <name>3-phosphoshikimate</name>
        <dbReference type="ChEBI" id="CHEBI:145989"/>
    </ligand>
</feature>
<keyword evidence="7 9" id="KW-0057">Aromatic amino acid biosynthesis</keyword>
<dbReference type="Pfam" id="PF00275">
    <property type="entry name" value="EPSP_synthase"/>
    <property type="match status" value="1"/>
</dbReference>
<dbReference type="FunFam" id="3.65.10.10:FF:000006">
    <property type="entry name" value="3-phosphoshikimate 1-carboxyvinyltransferase"/>
    <property type="match status" value="1"/>
</dbReference>
<dbReference type="Proteomes" id="UP000000719">
    <property type="component" value="Chromosome"/>
</dbReference>
<dbReference type="EC" id="2.5.1.19" evidence="9"/>
<feature type="binding site" evidence="9">
    <location>
        <position position="168"/>
    </location>
    <ligand>
        <name>3-phosphoshikimate</name>
        <dbReference type="ChEBI" id="CHEBI:145989"/>
    </ligand>
</feature>
<dbReference type="InterPro" id="IPR013792">
    <property type="entry name" value="RNA3'P_cycl/enolpyr_Trfase_a/b"/>
</dbReference>
<evidence type="ECO:0000256" key="3">
    <source>
        <dbReference type="ARBA" id="ARBA00009948"/>
    </source>
</evidence>
<gene>
    <name evidence="9" type="primary">aroA</name>
    <name evidence="11" type="ordered locus">Hore_10370</name>
</gene>
<dbReference type="SUPFAM" id="SSF55205">
    <property type="entry name" value="EPT/RTPC-like"/>
    <property type="match status" value="1"/>
</dbReference>